<dbReference type="GeneID" id="92043368"/>
<protein>
    <submittedName>
        <fullName evidence="3">Uncharacterized protein</fullName>
    </submittedName>
</protein>
<dbReference type="Proteomes" id="UP001433268">
    <property type="component" value="Unassembled WGS sequence"/>
</dbReference>
<gene>
    <name evidence="3" type="ORF">PG997_005993</name>
</gene>
<name>A0ABR1WMH4_9PEZI</name>
<feature type="compositionally biased region" description="Basic and acidic residues" evidence="1">
    <location>
        <begin position="93"/>
        <end position="103"/>
    </location>
</feature>
<evidence type="ECO:0000313" key="4">
    <source>
        <dbReference type="Proteomes" id="UP001433268"/>
    </source>
</evidence>
<keyword evidence="4" id="KW-1185">Reference proteome</keyword>
<reference evidence="3 4" key="1">
    <citation type="submission" date="2023-01" db="EMBL/GenBank/DDBJ databases">
        <title>Analysis of 21 Apiospora genomes using comparative genomics revels a genus with tremendous synthesis potential of carbohydrate active enzymes and secondary metabolites.</title>
        <authorList>
            <person name="Sorensen T."/>
        </authorList>
    </citation>
    <scope>NUCLEOTIDE SEQUENCE [LARGE SCALE GENOMIC DNA]</scope>
    <source>
        <strain evidence="3 4">CBS 114990</strain>
    </source>
</reference>
<dbReference type="RefSeq" id="XP_066669231.1">
    <property type="nucleotide sequence ID" value="XM_066810308.1"/>
</dbReference>
<feature type="transmembrane region" description="Helical" evidence="2">
    <location>
        <begin position="48"/>
        <end position="67"/>
    </location>
</feature>
<feature type="compositionally biased region" description="Low complexity" evidence="1">
    <location>
        <begin position="79"/>
        <end position="90"/>
    </location>
</feature>
<evidence type="ECO:0000313" key="3">
    <source>
        <dbReference type="EMBL" id="KAK8084722.1"/>
    </source>
</evidence>
<evidence type="ECO:0000256" key="1">
    <source>
        <dbReference type="SAM" id="MobiDB-lite"/>
    </source>
</evidence>
<comment type="caution">
    <text evidence="3">The sequence shown here is derived from an EMBL/GenBank/DDBJ whole genome shotgun (WGS) entry which is preliminary data.</text>
</comment>
<keyword evidence="2" id="KW-0812">Transmembrane</keyword>
<proteinExistence type="predicted"/>
<dbReference type="EMBL" id="JAQQWN010000005">
    <property type="protein sequence ID" value="KAK8084722.1"/>
    <property type="molecule type" value="Genomic_DNA"/>
</dbReference>
<accession>A0ABR1WMH4</accession>
<evidence type="ECO:0000256" key="2">
    <source>
        <dbReference type="SAM" id="Phobius"/>
    </source>
</evidence>
<feature type="region of interest" description="Disordered" evidence="1">
    <location>
        <begin position="79"/>
        <end position="120"/>
    </location>
</feature>
<keyword evidence="2" id="KW-1133">Transmembrane helix</keyword>
<sequence>MIISPDRHIGEQNPPGLSATFEFRYQVGQFLRKRADNEAPHQASFRDIITPIFVLFVFVILTSYGIYRLVHLARTSMSVTSSSSSDSSSVFEQELRKDPHVHPDEDEELAAAAYTPTDDG</sequence>
<organism evidence="3 4">
    <name type="scientific">Apiospora hydei</name>
    <dbReference type="NCBI Taxonomy" id="1337664"/>
    <lineage>
        <taxon>Eukaryota</taxon>
        <taxon>Fungi</taxon>
        <taxon>Dikarya</taxon>
        <taxon>Ascomycota</taxon>
        <taxon>Pezizomycotina</taxon>
        <taxon>Sordariomycetes</taxon>
        <taxon>Xylariomycetidae</taxon>
        <taxon>Amphisphaeriales</taxon>
        <taxon>Apiosporaceae</taxon>
        <taxon>Apiospora</taxon>
    </lineage>
</organism>
<keyword evidence="2" id="KW-0472">Membrane</keyword>